<dbReference type="SUPFAM" id="SSF52540">
    <property type="entry name" value="P-loop containing nucleoside triphosphate hydrolases"/>
    <property type="match status" value="1"/>
</dbReference>
<dbReference type="Proteomes" id="UP001595593">
    <property type="component" value="Unassembled WGS sequence"/>
</dbReference>
<keyword evidence="3" id="KW-1185">Reference proteome</keyword>
<dbReference type="EMBL" id="JBHRTN010000005">
    <property type="protein sequence ID" value="MFC3124308.1"/>
    <property type="molecule type" value="Genomic_DNA"/>
</dbReference>
<accession>A0ABV7FVB4</accession>
<dbReference type="PANTHER" id="PTHR13696:SF96">
    <property type="entry name" value="COBQ_COBB_MIND_PARA NUCLEOTIDE BINDING DOMAIN-CONTAINING PROTEIN"/>
    <property type="match status" value="1"/>
</dbReference>
<dbReference type="CDD" id="cd02042">
    <property type="entry name" value="ParAB_family"/>
    <property type="match status" value="1"/>
</dbReference>
<dbReference type="PANTHER" id="PTHR13696">
    <property type="entry name" value="P-LOOP CONTAINING NUCLEOSIDE TRIPHOSPHATE HYDROLASE"/>
    <property type="match status" value="1"/>
</dbReference>
<name>A0ABV7FVB4_9PROT</name>
<dbReference type="InterPro" id="IPR027417">
    <property type="entry name" value="P-loop_NTPase"/>
</dbReference>
<evidence type="ECO:0000259" key="1">
    <source>
        <dbReference type="Pfam" id="PF01656"/>
    </source>
</evidence>
<reference evidence="3" key="1">
    <citation type="journal article" date="2019" name="Int. J. Syst. Evol. Microbiol.">
        <title>The Global Catalogue of Microorganisms (GCM) 10K type strain sequencing project: providing services to taxonomists for standard genome sequencing and annotation.</title>
        <authorList>
            <consortium name="The Broad Institute Genomics Platform"/>
            <consortium name="The Broad Institute Genome Sequencing Center for Infectious Disease"/>
            <person name="Wu L."/>
            <person name="Ma J."/>
        </authorList>
    </citation>
    <scope>NUCLEOTIDE SEQUENCE [LARGE SCALE GENOMIC DNA]</scope>
    <source>
        <strain evidence="3">KCTC 52094</strain>
    </source>
</reference>
<feature type="domain" description="CobQ/CobB/MinD/ParA nucleotide binding" evidence="1">
    <location>
        <begin position="18"/>
        <end position="165"/>
    </location>
</feature>
<proteinExistence type="predicted"/>
<evidence type="ECO:0000313" key="2">
    <source>
        <dbReference type="EMBL" id="MFC3124308.1"/>
    </source>
</evidence>
<sequence length="211" mass="22532">MARSPRGGKELDSKLLILSGSKGGCGRSSCARNLLVAAALDGIDVVGIDLDPQGTLSRWGERRQKAKIKLPQIVVPEITHTEVSNLVAIEAAASGHQLAIIDTAPSVEEHMRAMVSLCARAALVLIPTSPTHDDLESVAPWFLTLKQGGARTAFLLNRANRRTKSFEVARSKLLKVGPLAPLEIPALEDMHLPHVNGLAAVDYERNKAGTA</sequence>
<dbReference type="Pfam" id="PF01656">
    <property type="entry name" value="CbiA"/>
    <property type="match status" value="1"/>
</dbReference>
<protein>
    <submittedName>
        <fullName evidence="2">Division plane positioning ATPase MipZ</fullName>
    </submittedName>
</protein>
<dbReference type="InterPro" id="IPR050678">
    <property type="entry name" value="DNA_Partitioning_ATPase"/>
</dbReference>
<evidence type="ECO:0000313" key="3">
    <source>
        <dbReference type="Proteomes" id="UP001595593"/>
    </source>
</evidence>
<dbReference type="Gene3D" id="3.40.50.300">
    <property type="entry name" value="P-loop containing nucleotide triphosphate hydrolases"/>
    <property type="match status" value="1"/>
</dbReference>
<dbReference type="InterPro" id="IPR002586">
    <property type="entry name" value="CobQ/CobB/MinD/ParA_Nub-bd_dom"/>
</dbReference>
<organism evidence="2 3">
    <name type="scientific">Teichococcus globiformis</name>
    <dbReference type="NCBI Taxonomy" id="2307229"/>
    <lineage>
        <taxon>Bacteria</taxon>
        <taxon>Pseudomonadati</taxon>
        <taxon>Pseudomonadota</taxon>
        <taxon>Alphaproteobacteria</taxon>
        <taxon>Acetobacterales</taxon>
        <taxon>Roseomonadaceae</taxon>
        <taxon>Roseomonas</taxon>
    </lineage>
</organism>
<dbReference type="RefSeq" id="WP_379594734.1">
    <property type="nucleotide sequence ID" value="NZ_JBHRTN010000005.1"/>
</dbReference>
<feature type="non-terminal residue" evidence="2">
    <location>
        <position position="211"/>
    </location>
</feature>
<comment type="caution">
    <text evidence="2">The sequence shown here is derived from an EMBL/GenBank/DDBJ whole genome shotgun (WGS) entry which is preliminary data.</text>
</comment>
<gene>
    <name evidence="2" type="ORF">ACFOD4_04480</name>
</gene>